<dbReference type="AlphaFoldDB" id="A0AA94KVG0"/>
<evidence type="ECO:0000313" key="1">
    <source>
        <dbReference type="EMBL" id="SFK68028.1"/>
    </source>
</evidence>
<dbReference type="RefSeq" id="WP_052749912.1">
    <property type="nucleotide sequence ID" value="NZ_CP011366.1"/>
</dbReference>
<dbReference type="Proteomes" id="UP000183090">
    <property type="component" value="Unassembled WGS sequence"/>
</dbReference>
<accession>A0AA94KVG0</accession>
<proteinExistence type="predicted"/>
<sequence>MEHLKYQKDRQALQEFLMDIEILDKLEERESGFNAFEVLGIIHKEIRHSNVLGWLLNPAEYHNFDDRFIKKVIHHCVKHDSREEPAISYKPLEILLQDFNDMIIRREWANIDILGISKSNKFVLVIENKIWSKESSHQLNKYRRIIESEFPDYTKLYIYLTPEGDDASDTDNWLSLSYEKIMEFLESVLKVRRHAMSKESLIFIEQYLSILRRNIVGDNELEKICVDIYSKHKRALDLIFEYKPDIYKGIHDKLLEIIDSHPDLIADHSNKQCIRFTTKRLDEHVAKTSEGWTESGRILLFEFINFKDKLFLKLVIGPGDSEHRERLHKTALDHPSTFKRLSKRLSPQYCSMFLTDIYKHDEGRENDHLQVMQEIETKTKSFLKNKIEEIEAVFIENHHDTNL</sequence>
<gene>
    <name evidence="1" type="ORF">SAMN05216235_1122</name>
</gene>
<name>A0AA94KVG0_9STAP</name>
<dbReference type="Pfam" id="PF14281">
    <property type="entry name" value="PDDEXK_4"/>
    <property type="match status" value="1"/>
</dbReference>
<protein>
    <submittedName>
        <fullName evidence="1">PD-(D/E)XK nuclease superfamily protein</fullName>
    </submittedName>
</protein>
<organism evidence="1 2">
    <name type="scientific">Salinicoccus halodurans</name>
    <dbReference type="NCBI Taxonomy" id="407035"/>
    <lineage>
        <taxon>Bacteria</taxon>
        <taxon>Bacillati</taxon>
        <taxon>Bacillota</taxon>
        <taxon>Bacilli</taxon>
        <taxon>Bacillales</taxon>
        <taxon>Staphylococcaceae</taxon>
        <taxon>Salinicoccus</taxon>
    </lineage>
</organism>
<evidence type="ECO:0000313" key="2">
    <source>
        <dbReference type="Proteomes" id="UP000183090"/>
    </source>
</evidence>
<dbReference type="EMBL" id="FOTB01000002">
    <property type="protein sequence ID" value="SFK68028.1"/>
    <property type="molecule type" value="Genomic_DNA"/>
</dbReference>
<comment type="caution">
    <text evidence="1">The sequence shown here is derived from an EMBL/GenBank/DDBJ whole genome shotgun (WGS) entry which is preliminary data.</text>
</comment>
<reference evidence="1 2" key="1">
    <citation type="submission" date="2016-10" db="EMBL/GenBank/DDBJ databases">
        <authorList>
            <person name="Varghese N."/>
            <person name="Submissions S."/>
        </authorList>
    </citation>
    <scope>NUCLEOTIDE SEQUENCE [LARGE SCALE GENOMIC DNA]</scope>
    <source>
        <strain evidence="1 2">CGMCC 1.6501</strain>
    </source>
</reference>
<dbReference type="InterPro" id="IPR029470">
    <property type="entry name" value="PDDEXK_4"/>
</dbReference>